<feature type="region of interest" description="Disordered" evidence="1">
    <location>
        <begin position="13"/>
        <end position="44"/>
    </location>
</feature>
<name>E0UV50_SULAO</name>
<dbReference type="EMBL" id="CP002205">
    <property type="protein sequence ID" value="ADN09632.1"/>
    <property type="molecule type" value="Genomic_DNA"/>
</dbReference>
<dbReference type="SUPFAM" id="SSF101498">
    <property type="entry name" value="Anti-sigma factor FlgM"/>
    <property type="match status" value="1"/>
</dbReference>
<dbReference type="Proteomes" id="UP000007803">
    <property type="component" value="Chromosome"/>
</dbReference>
<sequence length="68" mass="7240">MISNVNNSVIGSAYANNATSNTQKKENASATATDQKSSKVDQLKESIDSGNYKVDLSALSEKMADELL</sequence>
<gene>
    <name evidence="3" type="ordered locus">Saut_1585</name>
</gene>
<dbReference type="RefSeq" id="WP_013327385.1">
    <property type="nucleotide sequence ID" value="NC_014506.1"/>
</dbReference>
<dbReference type="HOGENOM" id="CLU_204427_2_0_7"/>
<dbReference type="KEGG" id="sua:Saut_1585"/>
<evidence type="ECO:0000313" key="3">
    <source>
        <dbReference type="EMBL" id="ADN09632.1"/>
    </source>
</evidence>
<reference evidence="4" key="1">
    <citation type="journal article" date="2010" name="Stand. Genomic Sci.">
        <title>Complete genome sequence of Sulfurimonas autotrophica type strain (OK10).</title>
        <authorList>
            <person name="Sikorski J."/>
            <person name="Munk C."/>
            <person name="Lapidus A."/>
            <person name="Djao O."/>
            <person name="Lucas S."/>
            <person name="Glavina Del Rio T."/>
            <person name="Nolan M."/>
            <person name="Tice H."/>
            <person name="Han C."/>
            <person name="Cheng J."/>
            <person name="Tapia R."/>
            <person name="Goodwin L."/>
            <person name="Pitluck S."/>
            <person name="Liolios K."/>
            <person name="Ivanova N."/>
            <person name="Mavromatis K."/>
            <person name="Mikhailova N."/>
            <person name="Pati A."/>
            <person name="Sims D."/>
            <person name="Meincke L."/>
            <person name="Brettin T."/>
            <person name="Detter J."/>
            <person name="Chen A."/>
            <person name="Palaniappan K."/>
            <person name="Land M."/>
            <person name="Hauser L."/>
            <person name="Chang Y."/>
            <person name="Jeffries C."/>
            <person name="Rohde M."/>
            <person name="Lang E."/>
            <person name="Spring S."/>
            <person name="Goker M."/>
            <person name="Woyke T."/>
            <person name="Bristow J."/>
            <person name="Eisen J."/>
            <person name="Markowitz V."/>
            <person name="Hugenholtz P."/>
            <person name="Kyrpides N."/>
            <person name="Klenk H."/>
        </authorList>
    </citation>
    <scope>NUCLEOTIDE SEQUENCE [LARGE SCALE GENOMIC DNA]</scope>
    <source>
        <strain evidence="4">ATCC BAA-671 / DSM 16294 / JCM 11897 / OK10</strain>
    </source>
</reference>
<dbReference type="AlphaFoldDB" id="E0UV50"/>
<feature type="domain" description="Anti-sigma-28 factor FlgM C-terminal" evidence="2">
    <location>
        <begin position="21"/>
        <end position="64"/>
    </location>
</feature>
<organism evidence="3 4">
    <name type="scientific">Sulfurimonas autotrophica (strain ATCC BAA-671 / DSM 16294 / JCM 11897 / OK10)</name>
    <dbReference type="NCBI Taxonomy" id="563040"/>
    <lineage>
        <taxon>Bacteria</taxon>
        <taxon>Pseudomonadati</taxon>
        <taxon>Campylobacterota</taxon>
        <taxon>Epsilonproteobacteria</taxon>
        <taxon>Campylobacterales</taxon>
        <taxon>Sulfurimonadaceae</taxon>
        <taxon>Sulfurimonas</taxon>
    </lineage>
</organism>
<dbReference type="STRING" id="563040.Saut_1585"/>
<keyword evidence="4" id="KW-1185">Reference proteome</keyword>
<feature type="compositionally biased region" description="Polar residues" evidence="1">
    <location>
        <begin position="13"/>
        <end position="35"/>
    </location>
</feature>
<dbReference type="InterPro" id="IPR035890">
    <property type="entry name" value="Anti-sigma-28_factor_FlgM_sf"/>
</dbReference>
<dbReference type="OrthoDB" id="5334873at2"/>
<evidence type="ECO:0000313" key="4">
    <source>
        <dbReference type="Proteomes" id="UP000007803"/>
    </source>
</evidence>
<evidence type="ECO:0000259" key="2">
    <source>
        <dbReference type="Pfam" id="PF04316"/>
    </source>
</evidence>
<dbReference type="Pfam" id="PF04316">
    <property type="entry name" value="FlgM"/>
    <property type="match status" value="1"/>
</dbReference>
<protein>
    <submittedName>
        <fullName evidence="3">Anti-sigma-28 factor FlgM family protein</fullName>
    </submittedName>
</protein>
<proteinExistence type="predicted"/>
<accession>E0UV50</accession>
<dbReference type="InterPro" id="IPR031316">
    <property type="entry name" value="FlgM_C"/>
</dbReference>
<evidence type="ECO:0000256" key="1">
    <source>
        <dbReference type="SAM" id="MobiDB-lite"/>
    </source>
</evidence>